<dbReference type="STRING" id="576118.SAMN05216216_12515"/>
<organism evidence="2 3">
    <name type="scientific">Lacicoccus qingdaonensis</name>
    <dbReference type="NCBI Taxonomy" id="576118"/>
    <lineage>
        <taxon>Bacteria</taxon>
        <taxon>Bacillati</taxon>
        <taxon>Bacillota</taxon>
        <taxon>Bacilli</taxon>
        <taxon>Bacillales</taxon>
        <taxon>Salinicoccaceae</taxon>
        <taxon>Lacicoccus</taxon>
    </lineage>
</organism>
<evidence type="ECO:0000313" key="3">
    <source>
        <dbReference type="Proteomes" id="UP000199008"/>
    </source>
</evidence>
<protein>
    <submittedName>
        <fullName evidence="2">Putative zinc finger/helix-turn-helix protein, YgiT family</fullName>
    </submittedName>
</protein>
<dbReference type="InterPro" id="IPR001387">
    <property type="entry name" value="Cro/C1-type_HTH"/>
</dbReference>
<gene>
    <name evidence="2" type="ORF">SAMN05216216_12515</name>
</gene>
<dbReference type="PROSITE" id="PS50943">
    <property type="entry name" value="HTH_CROC1"/>
    <property type="match status" value="1"/>
</dbReference>
<dbReference type="Gene3D" id="1.10.260.40">
    <property type="entry name" value="lambda repressor-like DNA-binding domains"/>
    <property type="match status" value="1"/>
</dbReference>
<accession>A0A1G9HP90</accession>
<dbReference type="AlphaFoldDB" id="A0A1G9HP90"/>
<dbReference type="NCBIfam" id="TIGR03830">
    <property type="entry name" value="CxxCG_CxxCG_HTH"/>
    <property type="match status" value="1"/>
</dbReference>
<dbReference type="Pfam" id="PF13274">
    <property type="entry name" value="SocA_Panacea"/>
    <property type="match status" value="1"/>
</dbReference>
<name>A0A1G9HP90_9BACL</name>
<proteinExistence type="predicted"/>
<dbReference type="Proteomes" id="UP000199008">
    <property type="component" value="Unassembled WGS sequence"/>
</dbReference>
<dbReference type="EMBL" id="FNFY01000025">
    <property type="protein sequence ID" value="SDL14343.1"/>
    <property type="molecule type" value="Genomic_DNA"/>
</dbReference>
<evidence type="ECO:0000259" key="1">
    <source>
        <dbReference type="PROSITE" id="PS50943"/>
    </source>
</evidence>
<keyword evidence="3" id="KW-1185">Reference proteome</keyword>
<dbReference type="SUPFAM" id="SSF47413">
    <property type="entry name" value="lambda repressor-like DNA-binding domains"/>
    <property type="match status" value="1"/>
</dbReference>
<feature type="domain" description="HTH cro/C1-type" evidence="1">
    <location>
        <begin position="78"/>
        <end position="109"/>
    </location>
</feature>
<dbReference type="InterPro" id="IPR022452">
    <property type="entry name" value="MqsA"/>
</dbReference>
<dbReference type="GO" id="GO:0003677">
    <property type="term" value="F:DNA binding"/>
    <property type="evidence" value="ECO:0007669"/>
    <property type="project" value="InterPro"/>
</dbReference>
<dbReference type="RefSeq" id="WP_176754144.1">
    <property type="nucleotide sequence ID" value="NZ_FNFY01000025.1"/>
</dbReference>
<dbReference type="CDD" id="cd00093">
    <property type="entry name" value="HTH_XRE"/>
    <property type="match status" value="1"/>
</dbReference>
<dbReference type="InterPro" id="IPR025272">
    <property type="entry name" value="SocA_Panacea"/>
</dbReference>
<dbReference type="InterPro" id="IPR032758">
    <property type="entry name" value="MqsA/HigA-2"/>
</dbReference>
<sequence>MNNKIFYCEGCKDDVSTYVEDREEIFNVRGEDITINSKVRVCDNHHHDIYDEALDSKNIERAFEKFRWENDYLKPMEIKEAREKYGLSQRGFASLLGVGSASIARYETGAVPTNSHHTLLKNVRDNHEFVKDLYENNADKLKRLDKRRMEERLDYEDAQSIMEETIQLYLKKTQIESNPIYNGYIEFNFDKLMNLIIYFSKNIGKLSKTKLMKLLFYTDFRNFKETGLSVTGLSYKKLPFGPVPNHHFLMLDSLMEKDAIDIMPFDSYDGEYIVPLIEFDMTWFDEDEMNIIHSVVKDFKYTNAQIISDHSHEEEGYKQTEMNDLISYEYAEILK</sequence>
<reference evidence="3" key="1">
    <citation type="submission" date="2016-10" db="EMBL/GenBank/DDBJ databases">
        <authorList>
            <person name="Varghese N."/>
            <person name="Submissions S."/>
        </authorList>
    </citation>
    <scope>NUCLEOTIDE SEQUENCE [LARGE SCALE GENOMIC DNA]</scope>
    <source>
        <strain evidence="3">CGMCC 1.8895</strain>
    </source>
</reference>
<dbReference type="Pfam" id="PF15731">
    <property type="entry name" value="MqsA_antitoxin"/>
    <property type="match status" value="1"/>
</dbReference>
<dbReference type="InterPro" id="IPR010982">
    <property type="entry name" value="Lambda_DNA-bd_dom_sf"/>
</dbReference>
<evidence type="ECO:0000313" key="2">
    <source>
        <dbReference type="EMBL" id="SDL14343.1"/>
    </source>
</evidence>